<comment type="caution">
    <text evidence="16">The sequence shown here is derived from an EMBL/GenBank/DDBJ whole genome shotgun (WGS) entry which is preliminary data.</text>
</comment>
<evidence type="ECO:0000256" key="1">
    <source>
        <dbReference type="ARBA" id="ARBA00000822"/>
    </source>
</evidence>
<evidence type="ECO:0000256" key="5">
    <source>
        <dbReference type="ARBA" id="ARBA00022525"/>
    </source>
</evidence>
<feature type="signal peptide" evidence="14">
    <location>
        <begin position="1"/>
        <end position="26"/>
    </location>
</feature>
<keyword evidence="5" id="KW-0964">Secreted</keyword>
<dbReference type="SUPFAM" id="SSF51445">
    <property type="entry name" value="(Trans)glycosidases"/>
    <property type="match status" value="1"/>
</dbReference>
<evidence type="ECO:0000256" key="11">
    <source>
        <dbReference type="ARBA" id="ARBA00023326"/>
    </source>
</evidence>
<evidence type="ECO:0000256" key="14">
    <source>
        <dbReference type="SAM" id="SignalP"/>
    </source>
</evidence>
<dbReference type="PROSITE" id="PS01095">
    <property type="entry name" value="GH18_1"/>
    <property type="match status" value="1"/>
</dbReference>
<keyword evidence="11" id="KW-0624">Polysaccharide degradation</keyword>
<dbReference type="InterPro" id="IPR001579">
    <property type="entry name" value="Glyco_hydro_18_chit_AS"/>
</dbReference>
<dbReference type="Gramene" id="arahy.Tifrunner.gnm2.ann2.Ah12g026200.1">
    <property type="protein sequence ID" value="arahy.Tifrunner.gnm2.ann2.Ah12g026200.1-CDS"/>
    <property type="gene ID" value="arahy.Tifrunner.gnm2.ann2.Ah12g026200"/>
</dbReference>
<organism evidence="16 17">
    <name type="scientific">Arachis hypogaea</name>
    <name type="common">Peanut</name>
    <dbReference type="NCBI Taxonomy" id="3818"/>
    <lineage>
        <taxon>Eukaryota</taxon>
        <taxon>Viridiplantae</taxon>
        <taxon>Streptophyta</taxon>
        <taxon>Embryophyta</taxon>
        <taxon>Tracheophyta</taxon>
        <taxon>Spermatophyta</taxon>
        <taxon>Magnoliopsida</taxon>
        <taxon>eudicotyledons</taxon>
        <taxon>Gunneridae</taxon>
        <taxon>Pentapetalae</taxon>
        <taxon>rosids</taxon>
        <taxon>fabids</taxon>
        <taxon>Fabales</taxon>
        <taxon>Fabaceae</taxon>
        <taxon>Papilionoideae</taxon>
        <taxon>50 kb inversion clade</taxon>
        <taxon>dalbergioids sensu lato</taxon>
        <taxon>Dalbergieae</taxon>
        <taxon>Pterocarpus clade</taxon>
        <taxon>Arachis</taxon>
    </lineage>
</organism>
<evidence type="ECO:0000313" key="17">
    <source>
        <dbReference type="Proteomes" id="UP000289738"/>
    </source>
</evidence>
<evidence type="ECO:0000256" key="2">
    <source>
        <dbReference type="ARBA" id="ARBA00004239"/>
    </source>
</evidence>
<evidence type="ECO:0000256" key="3">
    <source>
        <dbReference type="ARBA" id="ARBA00009121"/>
    </source>
</evidence>
<feature type="domain" description="GH18" evidence="15">
    <location>
        <begin position="26"/>
        <end position="303"/>
    </location>
</feature>
<evidence type="ECO:0000259" key="15">
    <source>
        <dbReference type="PROSITE" id="PS51910"/>
    </source>
</evidence>
<evidence type="ECO:0000256" key="6">
    <source>
        <dbReference type="ARBA" id="ARBA00022801"/>
    </source>
</evidence>
<evidence type="ECO:0000256" key="10">
    <source>
        <dbReference type="ARBA" id="ARBA00023295"/>
    </source>
</evidence>
<dbReference type="OrthoDB" id="6020543at2759"/>
<keyword evidence="14" id="KW-0732">Signal</keyword>
<evidence type="ECO:0000256" key="7">
    <source>
        <dbReference type="ARBA" id="ARBA00023024"/>
    </source>
</evidence>
<keyword evidence="9" id="KW-0119">Carbohydrate metabolism</keyword>
<dbReference type="InterPro" id="IPR050542">
    <property type="entry name" value="Glycosyl_Hydrlase18_Chitinase"/>
</dbReference>
<dbReference type="CDD" id="cd02877">
    <property type="entry name" value="GH18_hevamine_XipI_class_III"/>
    <property type="match status" value="1"/>
</dbReference>
<dbReference type="AlphaFoldDB" id="A0A445ACC7"/>
<keyword evidence="6 13" id="KW-0378">Hydrolase</keyword>
<gene>
    <name evidence="16" type="ORF">Ahy_B02g057421</name>
</gene>
<keyword evidence="10 13" id="KW-0326">Glycosidase</keyword>
<comment type="similarity">
    <text evidence="3">Belongs to the glycosyl hydrolase 18 family. Chitinase class II subfamily.</text>
</comment>
<keyword evidence="8" id="KW-1015">Disulfide bond</keyword>
<dbReference type="PANTHER" id="PTHR45708:SF21">
    <property type="entry name" value="ACIDIC ENDOCHITINASE"/>
    <property type="match status" value="1"/>
</dbReference>
<dbReference type="EMBL" id="SDMP01000012">
    <property type="protein sequence ID" value="RYR23942.1"/>
    <property type="molecule type" value="Genomic_DNA"/>
</dbReference>
<evidence type="ECO:0000256" key="9">
    <source>
        <dbReference type="ARBA" id="ARBA00023277"/>
    </source>
</evidence>
<dbReference type="InterPro" id="IPR001223">
    <property type="entry name" value="Glyco_hydro18_cat"/>
</dbReference>
<dbReference type="PANTHER" id="PTHR45708">
    <property type="entry name" value="ENDOCHITINASE"/>
    <property type="match status" value="1"/>
</dbReference>
<dbReference type="SMR" id="A0A445ACC7"/>
<evidence type="ECO:0000256" key="12">
    <source>
        <dbReference type="ARBA" id="ARBA00073139"/>
    </source>
</evidence>
<keyword evidence="17" id="KW-1185">Reference proteome</keyword>
<dbReference type="FunFam" id="3.20.20.80:FF:000015">
    <property type="entry name" value="Acidic endochitinase SE2"/>
    <property type="match status" value="1"/>
</dbReference>
<evidence type="ECO:0000256" key="13">
    <source>
        <dbReference type="RuleBase" id="RU000489"/>
    </source>
</evidence>
<accession>A0A445ACC7</accession>
<keyword evidence="7" id="KW-0146">Chitin degradation</keyword>
<dbReference type="STRING" id="3818.A0A445ACC7"/>
<dbReference type="Proteomes" id="UP000289738">
    <property type="component" value="Chromosome B02"/>
</dbReference>
<sequence>MENKPSHFSALLFLLISLVLFSTANCGIVTYWGQGIQDEGTLTEACNSGLYETVIIAFLSEFGNSKSPKLNLAGHCNTVPNCPKVGKGIKHCHKKKVKVLLSIGGAVEGYGLSSAADANQLADYLWNNFLGGHSSSRPFGDAILDGIDFDIEGNSEHPENYAVLAMKLREHMDKNTWKKFYLSAAPQCPFPDHNQNPALSKVHFDLVFIQFYNNPDCQVGSKASNHFRRSWNKWTKTIKAHKFYVGLLATPDAGTGYVTPEAVLNEVLPFVKRSPKYGGVMLWNRESDKTSGFSAKIHDSVNK</sequence>
<dbReference type="GO" id="GO:0006032">
    <property type="term" value="P:chitin catabolic process"/>
    <property type="evidence" value="ECO:0007669"/>
    <property type="project" value="UniProtKB-KW"/>
</dbReference>
<dbReference type="GO" id="GO:0005576">
    <property type="term" value="C:extracellular region"/>
    <property type="evidence" value="ECO:0007669"/>
    <property type="project" value="UniProtKB-SubCell"/>
</dbReference>
<dbReference type="EC" id="3.2.1.14" evidence="4"/>
<name>A0A445ACC7_ARAHY</name>
<protein>
    <recommendedName>
        <fullName evidence="12">Acidic endochitinase</fullName>
        <ecNumber evidence="4">3.2.1.14</ecNumber>
    </recommendedName>
</protein>
<evidence type="ECO:0000256" key="4">
    <source>
        <dbReference type="ARBA" id="ARBA00012729"/>
    </source>
</evidence>
<dbReference type="GO" id="GO:0008843">
    <property type="term" value="F:endochitinase activity"/>
    <property type="evidence" value="ECO:0007669"/>
    <property type="project" value="UniProtKB-EC"/>
</dbReference>
<dbReference type="GO" id="GO:0000272">
    <property type="term" value="P:polysaccharide catabolic process"/>
    <property type="evidence" value="ECO:0007669"/>
    <property type="project" value="UniProtKB-KW"/>
</dbReference>
<dbReference type="Gene3D" id="3.20.20.80">
    <property type="entry name" value="Glycosidases"/>
    <property type="match status" value="1"/>
</dbReference>
<evidence type="ECO:0000256" key="8">
    <source>
        <dbReference type="ARBA" id="ARBA00023157"/>
    </source>
</evidence>
<reference evidence="16 17" key="1">
    <citation type="submission" date="2019-01" db="EMBL/GenBank/DDBJ databases">
        <title>Sequencing of cultivated peanut Arachis hypogaea provides insights into genome evolution and oil improvement.</title>
        <authorList>
            <person name="Chen X."/>
        </authorList>
    </citation>
    <scope>NUCLEOTIDE SEQUENCE [LARGE SCALE GENOMIC DNA]</scope>
    <source>
        <strain evidence="17">cv. Fuhuasheng</strain>
        <tissue evidence="16">Leaves</tissue>
    </source>
</reference>
<comment type="subcellular location">
    <subcellularLocation>
        <location evidence="2">Secreted</location>
        <location evidence="2">Extracellular space</location>
    </subcellularLocation>
</comment>
<proteinExistence type="inferred from homology"/>
<evidence type="ECO:0000313" key="16">
    <source>
        <dbReference type="EMBL" id="RYR23942.1"/>
    </source>
</evidence>
<feature type="chain" id="PRO_5019029990" description="Acidic endochitinase" evidence="14">
    <location>
        <begin position="27"/>
        <end position="303"/>
    </location>
</feature>
<dbReference type="InterPro" id="IPR017853">
    <property type="entry name" value="GH"/>
</dbReference>
<dbReference type="Pfam" id="PF00704">
    <property type="entry name" value="Glyco_hydro_18"/>
    <property type="match status" value="1"/>
</dbReference>
<comment type="catalytic activity">
    <reaction evidence="1">
        <text>Random endo-hydrolysis of N-acetyl-beta-D-glucosaminide (1-&gt;4)-beta-linkages in chitin and chitodextrins.</text>
        <dbReference type="EC" id="3.2.1.14"/>
    </reaction>
</comment>
<dbReference type="PROSITE" id="PS51910">
    <property type="entry name" value="GH18_2"/>
    <property type="match status" value="1"/>
</dbReference>
<dbReference type="InterPro" id="IPR045321">
    <property type="entry name" value="Cts1-like"/>
</dbReference>